<organism evidence="2 3">
    <name type="scientific">Lolium multiflorum</name>
    <name type="common">Italian ryegrass</name>
    <name type="synonym">Lolium perenne subsp. multiflorum</name>
    <dbReference type="NCBI Taxonomy" id="4521"/>
    <lineage>
        <taxon>Eukaryota</taxon>
        <taxon>Viridiplantae</taxon>
        <taxon>Streptophyta</taxon>
        <taxon>Embryophyta</taxon>
        <taxon>Tracheophyta</taxon>
        <taxon>Spermatophyta</taxon>
        <taxon>Magnoliopsida</taxon>
        <taxon>Liliopsida</taxon>
        <taxon>Poales</taxon>
        <taxon>Poaceae</taxon>
        <taxon>BOP clade</taxon>
        <taxon>Pooideae</taxon>
        <taxon>Poodae</taxon>
        <taxon>Poeae</taxon>
        <taxon>Poeae Chloroplast Group 2 (Poeae type)</taxon>
        <taxon>Loliodinae</taxon>
        <taxon>Loliinae</taxon>
        <taxon>Lolium</taxon>
    </lineage>
</organism>
<dbReference type="AlphaFoldDB" id="A0AAD8VUX1"/>
<evidence type="ECO:0000313" key="2">
    <source>
        <dbReference type="EMBL" id="KAK1618110.1"/>
    </source>
</evidence>
<reference evidence="2" key="1">
    <citation type="submission" date="2023-07" db="EMBL/GenBank/DDBJ databases">
        <title>A chromosome-level genome assembly of Lolium multiflorum.</title>
        <authorList>
            <person name="Chen Y."/>
            <person name="Copetti D."/>
            <person name="Kolliker R."/>
            <person name="Studer B."/>
        </authorList>
    </citation>
    <scope>NUCLEOTIDE SEQUENCE</scope>
    <source>
        <strain evidence="2">02402/16</strain>
        <tissue evidence="2">Leaf</tissue>
    </source>
</reference>
<evidence type="ECO:0000256" key="1">
    <source>
        <dbReference type="SAM" id="MobiDB-lite"/>
    </source>
</evidence>
<feature type="region of interest" description="Disordered" evidence="1">
    <location>
        <begin position="45"/>
        <end position="101"/>
    </location>
</feature>
<dbReference type="EMBL" id="JAUUTY010000006">
    <property type="protein sequence ID" value="KAK1618110.1"/>
    <property type="molecule type" value="Genomic_DNA"/>
</dbReference>
<dbReference type="Proteomes" id="UP001231189">
    <property type="component" value="Unassembled WGS sequence"/>
</dbReference>
<gene>
    <name evidence="2" type="ORF">QYE76_023627</name>
</gene>
<comment type="caution">
    <text evidence="2">The sequence shown here is derived from an EMBL/GenBank/DDBJ whole genome shotgun (WGS) entry which is preliminary data.</text>
</comment>
<evidence type="ECO:0000313" key="3">
    <source>
        <dbReference type="Proteomes" id="UP001231189"/>
    </source>
</evidence>
<proteinExistence type="predicted"/>
<feature type="compositionally biased region" description="Polar residues" evidence="1">
    <location>
        <begin position="83"/>
        <end position="95"/>
    </location>
</feature>
<feature type="compositionally biased region" description="Polar residues" evidence="1">
    <location>
        <begin position="62"/>
        <end position="73"/>
    </location>
</feature>
<keyword evidence="3" id="KW-1185">Reference proteome</keyword>
<name>A0AAD8VUX1_LOLMU</name>
<protein>
    <submittedName>
        <fullName evidence="2">Uncharacterized protein</fullName>
    </submittedName>
</protein>
<sequence length="101" mass="11100">MGGLFVPPRAPRKINKMARKSVKDTTGKGWFDMLVPSITPELKKRPFAGAASMPDPMAGTPTRRSSVRSSCRITSRRPLNPAGTYSIQSSQYKSKMTPETD</sequence>
<accession>A0AAD8VUX1</accession>